<keyword evidence="4" id="KW-1185">Reference proteome</keyword>
<organism evidence="5">
    <name type="scientific">Echinostoma caproni</name>
    <dbReference type="NCBI Taxonomy" id="27848"/>
    <lineage>
        <taxon>Eukaryota</taxon>
        <taxon>Metazoa</taxon>
        <taxon>Spiralia</taxon>
        <taxon>Lophotrochozoa</taxon>
        <taxon>Platyhelminthes</taxon>
        <taxon>Trematoda</taxon>
        <taxon>Digenea</taxon>
        <taxon>Plagiorchiida</taxon>
        <taxon>Echinostomata</taxon>
        <taxon>Echinostomatoidea</taxon>
        <taxon>Echinostomatidae</taxon>
        <taxon>Echinostoma</taxon>
    </lineage>
</organism>
<accession>A0A183ACM5</accession>
<dbReference type="AlphaFoldDB" id="A0A183ACM5"/>
<feature type="compositionally biased region" description="Polar residues" evidence="1">
    <location>
        <begin position="189"/>
        <end position="200"/>
    </location>
</feature>
<name>A0A183ACM5_9TREM</name>
<evidence type="ECO:0000313" key="5">
    <source>
        <dbReference type="WBParaSite" id="ECPE_0000472201-mRNA-1"/>
    </source>
</evidence>
<evidence type="ECO:0000313" key="3">
    <source>
        <dbReference type="EMBL" id="VDP73446.1"/>
    </source>
</evidence>
<protein>
    <submittedName>
        <fullName evidence="5">Podoplanin</fullName>
    </submittedName>
</protein>
<sequence>MESTEWLVNGTWKRNGGDMKLVTPIGKHSCATMLTLMSMQQWEMKFVLVVLTVWAEMSFTSVINAQSSSTVWNTSPIFATMEPTNTEISEPSGTTEGGEMVKLSTEGSQIFTNLAPTDHGATTQSTEAWLTVTKSTTGPPAGTHHHTTHSSLGPHAVSSDSTERPATHGSISTESTTGPPAGTHHHTSEMSNEMTQLTRSSPPPSMFLTETFTGGTPATGLNNPSLFGSSEAATAELQSFPSVVTIHDTAQYKVITKIAATWDNDLEDSSSDKFKALSTKLCDLVLSLLKLGNNKALMAPTCEVTSFFQTTARRKREINRDKRQASTGVSGNTKLSFTDVSAAATDATALDTALTTGYTQLPPEKQSQLAGDFQVALHPGTIAFIVIGILLILGVVAMLIYFGIRFAQGLPVCPCSAP</sequence>
<reference evidence="5" key="1">
    <citation type="submission" date="2016-06" db="UniProtKB">
        <authorList>
            <consortium name="WormBaseParasite"/>
        </authorList>
    </citation>
    <scope>IDENTIFICATION</scope>
</reference>
<keyword evidence="2" id="KW-0812">Transmembrane</keyword>
<proteinExistence type="predicted"/>
<dbReference type="WBParaSite" id="ECPE_0000472201-mRNA-1">
    <property type="protein sequence ID" value="ECPE_0000472201-mRNA-1"/>
    <property type="gene ID" value="ECPE_0000472201"/>
</dbReference>
<keyword evidence="2" id="KW-1133">Transmembrane helix</keyword>
<evidence type="ECO:0000256" key="1">
    <source>
        <dbReference type="SAM" id="MobiDB-lite"/>
    </source>
</evidence>
<gene>
    <name evidence="3" type="ORF">ECPE_LOCUS4710</name>
</gene>
<dbReference type="EMBL" id="UZAN01041572">
    <property type="protein sequence ID" value="VDP73446.1"/>
    <property type="molecule type" value="Genomic_DNA"/>
</dbReference>
<dbReference type="Proteomes" id="UP000272942">
    <property type="component" value="Unassembled WGS sequence"/>
</dbReference>
<feature type="region of interest" description="Disordered" evidence="1">
    <location>
        <begin position="133"/>
        <end position="215"/>
    </location>
</feature>
<evidence type="ECO:0000313" key="4">
    <source>
        <dbReference type="Proteomes" id="UP000272942"/>
    </source>
</evidence>
<reference evidence="3 4" key="2">
    <citation type="submission" date="2018-11" db="EMBL/GenBank/DDBJ databases">
        <authorList>
            <consortium name="Pathogen Informatics"/>
        </authorList>
    </citation>
    <scope>NUCLEOTIDE SEQUENCE [LARGE SCALE GENOMIC DNA]</scope>
    <source>
        <strain evidence="3 4">Egypt</strain>
    </source>
</reference>
<keyword evidence="2" id="KW-0472">Membrane</keyword>
<feature type="transmembrane region" description="Helical" evidence="2">
    <location>
        <begin position="382"/>
        <end position="402"/>
    </location>
</feature>
<evidence type="ECO:0000256" key="2">
    <source>
        <dbReference type="SAM" id="Phobius"/>
    </source>
</evidence>